<dbReference type="GO" id="GO:0031902">
    <property type="term" value="C:late endosome membrane"/>
    <property type="evidence" value="ECO:0007669"/>
    <property type="project" value="UniProtKB-SubCell"/>
</dbReference>
<feature type="region of interest" description="Disordered" evidence="8">
    <location>
        <begin position="235"/>
        <end position="271"/>
    </location>
</feature>
<dbReference type="EC" id="3.1.1.23" evidence="2"/>
<comment type="catalytic activity">
    <reaction evidence="6">
        <text>1-dodecanoylglycerol + H2O = dodecanoate + glycerol + H(+)</text>
        <dbReference type="Rhea" id="RHEA:44316"/>
        <dbReference type="ChEBI" id="CHEBI:15377"/>
        <dbReference type="ChEBI" id="CHEBI:15378"/>
        <dbReference type="ChEBI" id="CHEBI:17754"/>
        <dbReference type="ChEBI" id="CHEBI:18262"/>
        <dbReference type="ChEBI" id="CHEBI:75539"/>
    </reaction>
</comment>
<feature type="compositionally biased region" description="Pro residues" evidence="8">
    <location>
        <begin position="362"/>
        <end position="379"/>
    </location>
</feature>
<dbReference type="InterPro" id="IPR000639">
    <property type="entry name" value="Epox_hydrolase-like"/>
</dbReference>
<dbReference type="InterPro" id="IPR000073">
    <property type="entry name" value="AB_hydrolase_1"/>
</dbReference>
<dbReference type="SUPFAM" id="SSF53474">
    <property type="entry name" value="alpha/beta-Hydrolases"/>
    <property type="match status" value="1"/>
</dbReference>
<dbReference type="OrthoDB" id="428974at2759"/>
<comment type="function">
    <text evidence="7">Lipase that preferentially hydrolysis medium-chain saturated monoacylglycerols including 2-arachidonoylglycerol. Through 2-arachidonoylglycerol degradation may regulate endocannabinoid signaling pathways. Also has a lysophosphatidyl lipase activity with a preference for lysophosphatidylglycerol among other lysophospholipids. Also able to degrade bis(monoacylglycero)phosphate (BMP) and constitutes the major enzyme for BMP catabolism. BMP, also known as lysobisphosphatidic acid, is enriched in late endosomes and lysosomes and plays a key role in the formation of intraluminal vesicles and in lipid sorting.</text>
</comment>
<comment type="catalytic activity">
    <reaction evidence="1">
        <text>Hydrolyzes glycerol monoesters of long-chain fatty acids.</text>
        <dbReference type="EC" id="3.1.1.23"/>
    </reaction>
</comment>
<protein>
    <recommendedName>
        <fullName evidence="2">acylglycerol lipase</fullName>
        <ecNumber evidence="2">3.1.1.23</ecNumber>
    </recommendedName>
</protein>
<reference evidence="11 12" key="1">
    <citation type="submission" date="2019-07" db="EMBL/GenBank/DDBJ databases">
        <title>Draft genome assembly of a fouling barnacle, Amphibalanus amphitrite (Darwin, 1854): The first reference genome for Thecostraca.</title>
        <authorList>
            <person name="Kim W."/>
        </authorList>
    </citation>
    <scope>NUCLEOTIDE SEQUENCE [LARGE SCALE GENOMIC DNA]</scope>
    <source>
        <strain evidence="11">SNU_AA5</strain>
        <tissue evidence="11">Soma without cirri and trophi</tissue>
    </source>
</reference>
<accession>A0A6A4W980</accession>
<dbReference type="AlphaFoldDB" id="A0A6A4W980"/>
<evidence type="ECO:0000256" key="9">
    <source>
        <dbReference type="SAM" id="SignalP"/>
    </source>
</evidence>
<dbReference type="GO" id="GO:0031966">
    <property type="term" value="C:mitochondrial membrane"/>
    <property type="evidence" value="ECO:0007669"/>
    <property type="project" value="UniProtKB-SubCell"/>
</dbReference>
<feature type="domain" description="AB hydrolase-1" evidence="10">
    <location>
        <begin position="403"/>
        <end position="632"/>
    </location>
</feature>
<sequence length="653" mass="72457">MNRWCRRLKCLRILPEWCVAGWRGVVCGWLAQSGVRRREALRGVCRREALSGVRQREALSGVRQREALSGVRQREALSGVRQREALRGVRQREALRGVRQREALRGARPWCVQCSVPLDGLRGCSQRAPMSGHHQTNSLYDDLCEGLENARGRVSRGCTMAVDLCCPCLRRNHRVAPSPVKSPNQEFVEVSPRGRLRVLHVLPYQVPGQDETDALRAQQDNDVPTSDFWFNHWQGPHISASGAPRRKTSTNTFGPADAAGRARKTSMSAPVSLAETSVRQLLDDLVDEAVDFSSGPAPPPGPPHHPLTERPDDERREEAAADGRANPAYEPSADDPADAAAAVRLPDATTDETETDDERDTPPVPPPPSQTQPVPPPPSQTHQPQPHTHQPKTTAADQKTPLLFFLHGVGGSADVWTSQIKYFSKLGYECVAPDLLGHGFSSAPSSPRHYSFQWLLEHVRSVFKKYATSRRRVVVIGHSYGSSFASVLAREYLNVVLLVLISCGGPTPLAAPSDVFSLPVWVLSCLKPLLICGFKTREMFYTPRGKLIEVEKGLDVPSYVLSHTMRGQVWPEGDLGYHKQITLPTLLIHGMKDKFVSLVEMCDMEKAIPRAFLESIPNAGHMVMLEAPDETSRLIRQFLDRWLHQTQQPVTAS</sequence>
<evidence type="ECO:0000256" key="3">
    <source>
        <dbReference type="ARBA" id="ARBA00037797"/>
    </source>
</evidence>
<gene>
    <name evidence="11" type="primary">abhd8</name>
    <name evidence="11" type="ORF">FJT64_003473</name>
</gene>
<dbReference type="Proteomes" id="UP000440578">
    <property type="component" value="Unassembled WGS sequence"/>
</dbReference>
<evidence type="ECO:0000256" key="5">
    <source>
        <dbReference type="ARBA" id="ARBA00046308"/>
    </source>
</evidence>
<proteinExistence type="predicted"/>
<feature type="region of interest" description="Disordered" evidence="8">
    <location>
        <begin position="290"/>
        <end position="395"/>
    </location>
</feature>
<evidence type="ECO:0000256" key="1">
    <source>
        <dbReference type="ARBA" id="ARBA00001613"/>
    </source>
</evidence>
<dbReference type="PANTHER" id="PTHR43798:SF5">
    <property type="entry name" value="MONOACYLGLYCEROL LIPASE ABHD6"/>
    <property type="match status" value="1"/>
</dbReference>
<dbReference type="Gene3D" id="3.40.50.1820">
    <property type="entry name" value="alpha/beta hydrolase"/>
    <property type="match status" value="1"/>
</dbReference>
<evidence type="ECO:0000256" key="6">
    <source>
        <dbReference type="ARBA" id="ARBA00047662"/>
    </source>
</evidence>
<dbReference type="GO" id="GO:0005765">
    <property type="term" value="C:lysosomal membrane"/>
    <property type="evidence" value="ECO:0007669"/>
    <property type="project" value="UniProtKB-SubCell"/>
</dbReference>
<comment type="subcellular location">
    <subcellularLocation>
        <location evidence="3">Late endosome membrane</location>
        <topology evidence="3">Single-pass type II membrane protein</topology>
    </subcellularLocation>
    <subcellularLocation>
        <location evidence="4">Lysosome membrane</location>
        <topology evidence="4">Single-pass type II membrane protein</topology>
    </subcellularLocation>
    <subcellularLocation>
        <location evidence="5">Mitochondrion membrane</location>
        <topology evidence="5">Single-pass type II membrane protein</topology>
    </subcellularLocation>
</comment>
<evidence type="ECO:0000256" key="7">
    <source>
        <dbReference type="ARBA" id="ARBA00049568"/>
    </source>
</evidence>
<dbReference type="GO" id="GO:0047372">
    <property type="term" value="F:monoacylglycerol lipase activity"/>
    <property type="evidence" value="ECO:0007669"/>
    <property type="project" value="UniProtKB-EC"/>
</dbReference>
<comment type="caution">
    <text evidence="11">The sequence shown here is derived from an EMBL/GenBank/DDBJ whole genome shotgun (WGS) entry which is preliminary data.</text>
</comment>
<evidence type="ECO:0000313" key="11">
    <source>
        <dbReference type="EMBL" id="KAF0299502.1"/>
    </source>
</evidence>
<feature type="chain" id="PRO_5025586289" description="acylglycerol lipase" evidence="9">
    <location>
        <begin position="21"/>
        <end position="653"/>
    </location>
</feature>
<dbReference type="PANTHER" id="PTHR43798">
    <property type="entry name" value="MONOACYLGLYCEROL LIPASE"/>
    <property type="match status" value="1"/>
</dbReference>
<evidence type="ECO:0000256" key="2">
    <source>
        <dbReference type="ARBA" id="ARBA00013254"/>
    </source>
</evidence>
<dbReference type="GO" id="GO:0046464">
    <property type="term" value="P:acylglycerol catabolic process"/>
    <property type="evidence" value="ECO:0007669"/>
    <property type="project" value="TreeGrafter"/>
</dbReference>
<name>A0A6A4W980_AMPAM</name>
<dbReference type="PRINTS" id="PR00412">
    <property type="entry name" value="EPOXHYDRLASE"/>
</dbReference>
<evidence type="ECO:0000313" key="12">
    <source>
        <dbReference type="Proteomes" id="UP000440578"/>
    </source>
</evidence>
<dbReference type="PRINTS" id="PR00111">
    <property type="entry name" value="ABHYDROLASE"/>
</dbReference>
<organism evidence="11 12">
    <name type="scientific">Amphibalanus amphitrite</name>
    <name type="common">Striped barnacle</name>
    <name type="synonym">Balanus amphitrite</name>
    <dbReference type="NCBI Taxonomy" id="1232801"/>
    <lineage>
        <taxon>Eukaryota</taxon>
        <taxon>Metazoa</taxon>
        <taxon>Ecdysozoa</taxon>
        <taxon>Arthropoda</taxon>
        <taxon>Crustacea</taxon>
        <taxon>Multicrustacea</taxon>
        <taxon>Cirripedia</taxon>
        <taxon>Thoracica</taxon>
        <taxon>Thoracicalcarea</taxon>
        <taxon>Balanomorpha</taxon>
        <taxon>Balanoidea</taxon>
        <taxon>Balanidae</taxon>
        <taxon>Amphibalaninae</taxon>
        <taxon>Amphibalanus</taxon>
    </lineage>
</organism>
<dbReference type="Pfam" id="PF12697">
    <property type="entry name" value="Abhydrolase_6"/>
    <property type="match status" value="1"/>
</dbReference>
<evidence type="ECO:0000256" key="8">
    <source>
        <dbReference type="SAM" id="MobiDB-lite"/>
    </source>
</evidence>
<dbReference type="InterPro" id="IPR050266">
    <property type="entry name" value="AB_hydrolase_sf"/>
</dbReference>
<dbReference type="EMBL" id="VIIS01001359">
    <property type="protein sequence ID" value="KAF0299502.1"/>
    <property type="molecule type" value="Genomic_DNA"/>
</dbReference>
<dbReference type="InterPro" id="IPR029058">
    <property type="entry name" value="AB_hydrolase_fold"/>
</dbReference>
<feature type="compositionally biased region" description="Basic and acidic residues" evidence="8">
    <location>
        <begin position="306"/>
        <end position="321"/>
    </location>
</feature>
<evidence type="ECO:0000259" key="10">
    <source>
        <dbReference type="Pfam" id="PF12697"/>
    </source>
</evidence>
<feature type="compositionally biased region" description="Pro residues" evidence="8">
    <location>
        <begin position="296"/>
        <end position="305"/>
    </location>
</feature>
<feature type="compositionally biased region" description="Low complexity" evidence="8">
    <location>
        <begin position="322"/>
        <end position="331"/>
    </location>
</feature>
<keyword evidence="12" id="KW-1185">Reference proteome</keyword>
<keyword evidence="9" id="KW-0732">Signal</keyword>
<feature type="compositionally biased region" description="Acidic residues" evidence="8">
    <location>
        <begin position="349"/>
        <end position="359"/>
    </location>
</feature>
<feature type="compositionally biased region" description="Low complexity" evidence="8">
    <location>
        <begin position="338"/>
        <end position="348"/>
    </location>
</feature>
<feature type="signal peptide" evidence="9">
    <location>
        <begin position="1"/>
        <end position="20"/>
    </location>
</feature>
<evidence type="ECO:0000256" key="4">
    <source>
        <dbReference type="ARBA" id="ARBA00037874"/>
    </source>
</evidence>